<name>A0ABD1EG94_HYPHA</name>
<dbReference type="EMBL" id="JBDJPC010000007">
    <property type="protein sequence ID" value="KAL1493713.1"/>
    <property type="molecule type" value="Genomic_DNA"/>
</dbReference>
<reference evidence="1 2" key="1">
    <citation type="submission" date="2024-05" db="EMBL/GenBank/DDBJ databases">
        <title>Genetic variation in Jamaican populations of the coffee berry borer (Hypothenemus hampei).</title>
        <authorList>
            <person name="Errbii M."/>
            <person name="Myrie A."/>
        </authorList>
    </citation>
    <scope>NUCLEOTIDE SEQUENCE [LARGE SCALE GENOMIC DNA]</scope>
    <source>
        <strain evidence="1">JA-Hopewell-2020-01-JO</strain>
        <tissue evidence="1">Whole body</tissue>
    </source>
</reference>
<comment type="caution">
    <text evidence="1">The sequence shown here is derived from an EMBL/GenBank/DDBJ whole genome shotgun (WGS) entry which is preliminary data.</text>
</comment>
<proteinExistence type="predicted"/>
<dbReference type="AlphaFoldDB" id="A0ABD1EG94"/>
<dbReference type="Proteomes" id="UP001566132">
    <property type="component" value="Unassembled WGS sequence"/>
</dbReference>
<organism evidence="1 2">
    <name type="scientific">Hypothenemus hampei</name>
    <name type="common">Coffee berry borer</name>
    <dbReference type="NCBI Taxonomy" id="57062"/>
    <lineage>
        <taxon>Eukaryota</taxon>
        <taxon>Metazoa</taxon>
        <taxon>Ecdysozoa</taxon>
        <taxon>Arthropoda</taxon>
        <taxon>Hexapoda</taxon>
        <taxon>Insecta</taxon>
        <taxon>Pterygota</taxon>
        <taxon>Neoptera</taxon>
        <taxon>Endopterygota</taxon>
        <taxon>Coleoptera</taxon>
        <taxon>Polyphaga</taxon>
        <taxon>Cucujiformia</taxon>
        <taxon>Curculionidae</taxon>
        <taxon>Scolytinae</taxon>
        <taxon>Hypothenemus</taxon>
    </lineage>
</organism>
<gene>
    <name evidence="1" type="ORF">ABEB36_009407</name>
</gene>
<keyword evidence="2" id="KW-1185">Reference proteome</keyword>
<protein>
    <submittedName>
        <fullName evidence="1">Uncharacterized protein</fullName>
    </submittedName>
</protein>
<sequence length="172" mass="19059">MQSSGYIHGRSVFVCCSPVSLYQVFPISNNEGSEYIKGCVQCHVYSVWATDLDHDGGAMLAYPPLNTCTKMRVEESGPTCAQRPAFHSGSTNGSPAAEGLWDLVGNDVPYREFGLPSVISFLCMLRDICLVVERRDLDSCVRRIPGKLIIFYSFTTELGKSQLKRHSSDTHE</sequence>
<evidence type="ECO:0000313" key="2">
    <source>
        <dbReference type="Proteomes" id="UP001566132"/>
    </source>
</evidence>
<evidence type="ECO:0000313" key="1">
    <source>
        <dbReference type="EMBL" id="KAL1493713.1"/>
    </source>
</evidence>
<accession>A0ABD1EG94</accession>